<accession>U7TVJ7</accession>
<evidence type="ECO:0008006" key="4">
    <source>
        <dbReference type="Google" id="ProtNLM"/>
    </source>
</evidence>
<keyword evidence="2" id="KW-0732">Signal</keyword>
<evidence type="ECO:0000256" key="2">
    <source>
        <dbReference type="SAM" id="SignalP"/>
    </source>
</evidence>
<dbReference type="EMBL" id="AXNV01000008">
    <property type="protein sequence ID" value="ERT47932.1"/>
    <property type="molecule type" value="Genomic_DNA"/>
</dbReference>
<evidence type="ECO:0000313" key="3">
    <source>
        <dbReference type="EMBL" id="ERT47932.1"/>
    </source>
</evidence>
<organism evidence="3">
    <name type="scientific">Fusobacterium nucleatum CTI-6</name>
    <dbReference type="NCBI Taxonomy" id="1316587"/>
    <lineage>
        <taxon>Bacteria</taxon>
        <taxon>Fusobacteriati</taxon>
        <taxon>Fusobacteriota</taxon>
        <taxon>Fusobacteriia</taxon>
        <taxon>Fusobacteriales</taxon>
        <taxon>Fusobacteriaceae</taxon>
        <taxon>Fusobacterium</taxon>
    </lineage>
</organism>
<protein>
    <recommendedName>
        <fullName evidence="4">Organic solvent tolerance-like N-terminal domain-containing protein</fullName>
    </recommendedName>
</protein>
<comment type="caution">
    <text evidence="3">The sequence shown here is derived from an EMBL/GenBank/DDBJ whole genome shotgun (WGS) entry which is preliminary data.</text>
</comment>
<feature type="region of interest" description="Disordered" evidence="1">
    <location>
        <begin position="1150"/>
        <end position="1169"/>
    </location>
</feature>
<feature type="chain" id="PRO_5004687566" description="Organic solvent tolerance-like N-terminal domain-containing protein" evidence="2">
    <location>
        <begin position="23"/>
        <end position="1169"/>
    </location>
</feature>
<name>U7TVJ7_FUSNU</name>
<gene>
    <name evidence="3" type="ORF">HMPREF1767_00974</name>
</gene>
<evidence type="ECO:0000256" key="1">
    <source>
        <dbReference type="SAM" id="MobiDB-lite"/>
    </source>
</evidence>
<feature type="signal peptide" evidence="2">
    <location>
        <begin position="1"/>
        <end position="22"/>
    </location>
</feature>
<proteinExistence type="predicted"/>
<reference evidence="3" key="1">
    <citation type="submission" date="2013-10" db="EMBL/GenBank/DDBJ databases">
        <title>The Genome Sequence of Fusobacterium nucleatum CTI-6.</title>
        <authorList>
            <consortium name="The Broad Institute Genomics Platform"/>
            <person name="Earl A."/>
            <person name="Ward D."/>
            <person name="Feldgarden M."/>
            <person name="Gevers D."/>
            <person name="Kostic A."/>
            <person name="Garrett W."/>
            <person name="Young S.K."/>
            <person name="Zeng Q."/>
            <person name="Gargeya S."/>
            <person name="Fitzgerald M."/>
            <person name="Abouelleil A."/>
            <person name="Alvarado L."/>
            <person name="Berlin A.M."/>
            <person name="Chapman S.B."/>
            <person name="Gainer-Dewar J."/>
            <person name="Goldberg J."/>
            <person name="Gnerre S."/>
            <person name="Griggs A."/>
            <person name="Gujja S."/>
            <person name="Hansen M."/>
            <person name="Howarth C."/>
            <person name="Imamovic A."/>
            <person name="Ireland A."/>
            <person name="Larimer J."/>
            <person name="McCowan C."/>
            <person name="Murphy C."/>
            <person name="Pearson M."/>
            <person name="Poon T.W."/>
            <person name="Priest M."/>
            <person name="Roberts A."/>
            <person name="Saif S."/>
            <person name="Shea T."/>
            <person name="Sykes S."/>
            <person name="Wortman J."/>
            <person name="Nusbaum C."/>
            <person name="Birren B."/>
        </authorList>
    </citation>
    <scope>NUCLEOTIDE SEQUENCE [LARGE SCALE GENOMIC DNA]</scope>
    <source>
        <strain evidence="3">CTI-6</strain>
    </source>
</reference>
<dbReference type="AlphaFoldDB" id="U7TVJ7"/>
<dbReference type="PATRIC" id="fig|1316587.3.peg.969"/>
<sequence>MKRKFIFLLILSAIIINSNSYSENVTADSDEVVIDLNDNTMTSERGVVVTNGNMKGLFYRLQRDPVTGEITFTNNAIMNISQPTGNIKIETEDGKVSQKDEKGEFYNSFAYINVAKMTGAEAPNDKIYFGSPYIKYENEKIYAKDAWVTTDFNIVNFQKEPQKAGYHIFSSDVIVEPDKQITLKKSDLFIGSRDVMPFTFPWFRANIRSGSKVPLFITIQSDDDYGAATSMGFLYGNRRDKFRGGFAPKFADKMGILVGRWENWYKFDNAGETRLNIDDWLVYAKDKSEPKNTNELPDYEKRHKRYKVELTHDYDGENGSFHFMSQNSTRSMVGTLEDLMDKYENNNVYSSLGLKRFKFDKNIGFYNLDANLFNLGEAKDLSFTGKMSLVSDKKAYGLIVYDKIDDISYGSTIDHDLYTNLSLTKDNDKFRLNARYDYLYDMDPGSTASDLMSRNERVGADFLLKENGLSISYDKRRGDDYRNFSFWEEDINTSARKRNILGIDFSYTPTTVAKYEFNNFENIKASLGNYKVGNYTFTPSVSYNFLDRKLDTVKDTYRATVLGSNRLAEFNRFENIIYNNNLERRADLNLSNDNEIYRVGFGKTTSEIWSREGLFDGTYRKYENKSKFYEIQLGRQNLPLGSIGTFGIDGTFRQDKFDGSSDTTNLINLKLSNDLYLYKTENLDVTNKFKAEIQKYNFSGNKDNEERRLITKSDYIKFDNSLIFDGATTTTYDIGYKNSKNPYGKKNKSAEQFITGLGVKFDEDTNLSLKYTDDKRFTSKTNSEKNVNDLSMRQYSVNFETKKYDLGFSNTDIDFDFVGDDFSTITDFREDINEHRIRAGYKFDNSKISLSYAEGKDKLKTDDGRYLDRKNRMYSVAYNIYGDVEQDFIGAFKTYRYGNNRIEDDIRNTDVYSFSYAYRDKRFEQEELMKYATLEYEKPKEQITNDEIETIRAILDRKSSFYNQFELARIKDETFRIGNYKKTLSAYINFEKNNKRYSQTGDLKDSLSSFSGGLTVSYNRLGIGYTFTEKSSWKSSGGSYKWSKDTKEHEISILAKIGKPSQGWKIKTYAMFYDNKNDTVNSRNRKKTLDSIGVEIGKEMGYYEWAVSYENRYKTSSKDYEWRVGVHFTLLTFPNNSLFGIGAKNSGGNKSTKPDGYLLDRPSQLKNSY</sequence>